<evidence type="ECO:0000256" key="4">
    <source>
        <dbReference type="ARBA" id="ARBA00022512"/>
    </source>
</evidence>
<dbReference type="AlphaFoldDB" id="A0A5B8MLE7"/>
<evidence type="ECO:0000313" key="6">
    <source>
        <dbReference type="EMBL" id="QDZ20222.1"/>
    </source>
</evidence>
<comment type="subcellular location">
    <subcellularLocation>
        <location evidence="2 5">Secreted</location>
        <location evidence="2 5">Cell wall</location>
    </subcellularLocation>
</comment>
<sequence>MKRKMRRLVGLVALATLALATPGVEAQLLSDLAEAAENLLVRPLEAAWDATFGKAPDAAGTVYLELLPNATETGALCLDGSPAGYWFRKGWGDGKDKWLVFLEGGGWCFNEQDCYERSKTILGSSKQWAQTRSDRSSQIFSADPKENPDFYNWNLVDVAYCDGASFSGNVAEPITVNGEEIYFRGKNILEATVWHLKYGKGMTFATDVVLAGCSAGGLATLLHADWFETRLGPSVKNYKAISFSGFFPDTPNFQGEPWYPSVMKYVYEMQQVDIHSPGCLADNMNEQYKCFFAQNQYRHIKTPVFLANSVYDMYTISVIYNVSQQTIPENENNLVVPYLNDKSRSLWDLISWTGTWWAGKNGGFLHTCFTHCAGCLTDSGWSGVKVDGMSLRDYLGLWLRNQVARTREPCVYTLGEPFQCNPTCPPL</sequence>
<gene>
    <name evidence="6" type="ORF">A3770_03p27400</name>
</gene>
<reference evidence="6 7" key="1">
    <citation type="submission" date="2018-07" db="EMBL/GenBank/DDBJ databases">
        <title>The complete nuclear genome of the prasinophyte Chloropicon primus (CCMP1205).</title>
        <authorList>
            <person name="Pombert J.-F."/>
            <person name="Otis C."/>
            <person name="Turmel M."/>
            <person name="Lemieux C."/>
        </authorList>
    </citation>
    <scope>NUCLEOTIDE SEQUENCE [LARGE SCALE GENOMIC DNA]</scope>
    <source>
        <strain evidence="6 7">CCMP1205</strain>
    </source>
</reference>
<evidence type="ECO:0000256" key="5">
    <source>
        <dbReference type="RuleBase" id="RU363114"/>
    </source>
</evidence>
<dbReference type="SUPFAM" id="SSF53474">
    <property type="entry name" value="alpha/beta-Hydrolases"/>
    <property type="match status" value="1"/>
</dbReference>
<evidence type="ECO:0000256" key="2">
    <source>
        <dbReference type="ARBA" id="ARBA00004191"/>
    </source>
</evidence>
<evidence type="ECO:0000256" key="3">
    <source>
        <dbReference type="ARBA" id="ARBA00005784"/>
    </source>
</evidence>
<keyword evidence="5" id="KW-0732">Signal</keyword>
<accession>A0A5B8MLE7</accession>
<protein>
    <recommendedName>
        <fullName evidence="5">Pectin acetylesterase</fullName>
        <ecNumber evidence="5">3.1.1.-</ecNumber>
    </recommendedName>
</protein>
<keyword evidence="5" id="KW-0378">Hydrolase</keyword>
<proteinExistence type="inferred from homology"/>
<dbReference type="EMBL" id="CP031036">
    <property type="protein sequence ID" value="QDZ20222.1"/>
    <property type="molecule type" value="Genomic_DNA"/>
</dbReference>
<dbReference type="GO" id="GO:0016787">
    <property type="term" value="F:hydrolase activity"/>
    <property type="evidence" value="ECO:0007669"/>
    <property type="project" value="UniProtKB-KW"/>
</dbReference>
<dbReference type="EC" id="3.1.1.-" evidence="5"/>
<dbReference type="STRING" id="1764295.A0A5B8MLE7"/>
<organism evidence="6 7">
    <name type="scientific">Chloropicon primus</name>
    <dbReference type="NCBI Taxonomy" id="1764295"/>
    <lineage>
        <taxon>Eukaryota</taxon>
        <taxon>Viridiplantae</taxon>
        <taxon>Chlorophyta</taxon>
        <taxon>Chloropicophyceae</taxon>
        <taxon>Chloropicales</taxon>
        <taxon>Chloropicaceae</taxon>
        <taxon>Chloropicon</taxon>
    </lineage>
</organism>
<keyword evidence="4 5" id="KW-0134">Cell wall</keyword>
<dbReference type="PANTHER" id="PTHR21562:SF67">
    <property type="entry name" value="PECTIN ACETYLESTERASE"/>
    <property type="match status" value="1"/>
</dbReference>
<name>A0A5B8MLE7_9CHLO</name>
<comment type="similarity">
    <text evidence="3 5">Belongs to the pectinacetylesterase family.</text>
</comment>
<keyword evidence="5" id="KW-0964">Secreted</keyword>
<dbReference type="InterPro" id="IPR029058">
    <property type="entry name" value="AB_hydrolase_fold"/>
</dbReference>
<evidence type="ECO:0000313" key="7">
    <source>
        <dbReference type="Proteomes" id="UP000316726"/>
    </source>
</evidence>
<dbReference type="Pfam" id="PF03283">
    <property type="entry name" value="PAE"/>
    <property type="match status" value="1"/>
</dbReference>
<keyword evidence="7" id="KW-1185">Reference proteome</keyword>
<comment type="function">
    <text evidence="1 5">Hydrolyzes acetyl esters in homogalacturonan regions of pectin. In type I primary cell wall, galacturonic acid residues of pectin can be acetylated at the O-2 and O-3 positions. Decreasing the degree of acetylation of pectin gels in vitro alters their physical properties.</text>
</comment>
<dbReference type="OrthoDB" id="2015280at2759"/>
<dbReference type="GO" id="GO:0071555">
    <property type="term" value="P:cell wall organization"/>
    <property type="evidence" value="ECO:0007669"/>
    <property type="project" value="UniProtKB-KW"/>
</dbReference>
<feature type="chain" id="PRO_5023070606" description="Pectin acetylesterase" evidence="5">
    <location>
        <begin position="27"/>
        <end position="427"/>
    </location>
</feature>
<feature type="signal peptide" evidence="5">
    <location>
        <begin position="1"/>
        <end position="26"/>
    </location>
</feature>
<dbReference type="PANTHER" id="PTHR21562">
    <property type="entry name" value="NOTUM-RELATED"/>
    <property type="match status" value="1"/>
</dbReference>
<evidence type="ECO:0000256" key="1">
    <source>
        <dbReference type="ARBA" id="ARBA00003534"/>
    </source>
</evidence>
<keyword evidence="5" id="KW-0961">Cell wall biogenesis/degradation</keyword>
<dbReference type="Proteomes" id="UP000316726">
    <property type="component" value="Chromosome 3"/>
</dbReference>
<dbReference type="InterPro" id="IPR004963">
    <property type="entry name" value="PAE/NOTUM"/>
</dbReference>